<keyword evidence="4" id="KW-1185">Reference proteome</keyword>
<evidence type="ECO:0000259" key="1">
    <source>
        <dbReference type="Pfam" id="PF00534"/>
    </source>
</evidence>
<evidence type="ECO:0000313" key="3">
    <source>
        <dbReference type="EMBL" id="ETX15050.1"/>
    </source>
</evidence>
<dbReference type="SUPFAM" id="SSF53756">
    <property type="entry name" value="UDP-Glycosyltransferase/glycogen phosphorylase"/>
    <property type="match status" value="1"/>
</dbReference>
<dbReference type="GO" id="GO:0016757">
    <property type="term" value="F:glycosyltransferase activity"/>
    <property type="evidence" value="ECO:0007669"/>
    <property type="project" value="InterPro"/>
</dbReference>
<dbReference type="Proteomes" id="UP000022447">
    <property type="component" value="Unassembled WGS sequence"/>
</dbReference>
<accession>X7EGQ3</accession>
<evidence type="ECO:0000313" key="4">
    <source>
        <dbReference type="Proteomes" id="UP000022447"/>
    </source>
</evidence>
<dbReference type="CDD" id="cd03801">
    <property type="entry name" value="GT4_PimA-like"/>
    <property type="match status" value="1"/>
</dbReference>
<dbReference type="EMBL" id="JALZ01000007">
    <property type="protein sequence ID" value="ETX15050.1"/>
    <property type="molecule type" value="Genomic_DNA"/>
</dbReference>
<keyword evidence="3" id="KW-0808">Transferase</keyword>
<dbReference type="eggNOG" id="COG0438">
    <property type="taxonomic scope" value="Bacteria"/>
</dbReference>
<feature type="domain" description="Glycosyltransferase subfamily 4-like N-terminal" evidence="2">
    <location>
        <begin position="28"/>
        <end position="201"/>
    </location>
</feature>
<dbReference type="PANTHER" id="PTHR12526">
    <property type="entry name" value="GLYCOSYLTRANSFERASE"/>
    <property type="match status" value="1"/>
</dbReference>
<dbReference type="Gene3D" id="3.40.50.2000">
    <property type="entry name" value="Glycogen Phosphorylase B"/>
    <property type="match status" value="2"/>
</dbReference>
<dbReference type="NCBIfam" id="NF041876">
    <property type="entry name" value="EPS_EpsE"/>
    <property type="match status" value="1"/>
</dbReference>
<dbReference type="PANTHER" id="PTHR12526:SF636">
    <property type="entry name" value="BLL3647 PROTEIN"/>
    <property type="match status" value="1"/>
</dbReference>
<dbReference type="STRING" id="1449350.OCH239_19845"/>
<organism evidence="3 4">
    <name type="scientific">Roseivivax halodurans JCM 10272</name>
    <dbReference type="NCBI Taxonomy" id="1449350"/>
    <lineage>
        <taxon>Bacteria</taxon>
        <taxon>Pseudomonadati</taxon>
        <taxon>Pseudomonadota</taxon>
        <taxon>Alphaproteobacteria</taxon>
        <taxon>Rhodobacterales</taxon>
        <taxon>Roseobacteraceae</taxon>
        <taxon>Roseivivax</taxon>
    </lineage>
</organism>
<evidence type="ECO:0000259" key="2">
    <source>
        <dbReference type="Pfam" id="PF13439"/>
    </source>
</evidence>
<dbReference type="RefSeq" id="WP_244430330.1">
    <property type="nucleotide sequence ID" value="NZ_JALZ01000007.1"/>
</dbReference>
<dbReference type="Pfam" id="PF13439">
    <property type="entry name" value="Glyco_transf_4"/>
    <property type="match status" value="1"/>
</dbReference>
<comment type="caution">
    <text evidence="3">The sequence shown here is derived from an EMBL/GenBank/DDBJ whole genome shotgun (WGS) entry which is preliminary data.</text>
</comment>
<dbReference type="AlphaFoldDB" id="X7EGQ3"/>
<sequence length="403" mass="43488">MTRPVRMGYLLPRFPGQTQTCFWREILALEDMGVAVDVLSTSRPAPTDMVHGWSGKAAARTTYLSQLDPLAAIRALGGLAPRGVDVAMFGEGVAGPRDLMMALPAAGRLQAMARARGIDHVHVHSCGRAALVAALAARMGGPTYSLTLHGPLSGEGPAQRFKWRNASFTTIVTDALHGEVAATLGDDLPPRVITQPVGVDTRYLTRQTPYEPVCHGRPMRLFSCARLRPEKGHHDLLSATRQLLDMGVDVRLEIAGEDEAGGSGYRKKLEAHLRHLRLSDHAKLLGSLPSEAIREKLLTADAFVLPSWHETLGVSYMEAMACGVPTIGTEAGGVTELIRDGRTGILVPPRNPGMLARAIRNFAGQPDYARALSAAGRAQVEARFRVEQGAERIAAEIRRLRSS</sequence>
<proteinExistence type="predicted"/>
<reference evidence="3 4" key="1">
    <citation type="submission" date="2014-01" db="EMBL/GenBank/DDBJ databases">
        <title>Roseivivax halodurans JCM 10272 Genome Sequencing.</title>
        <authorList>
            <person name="Lai Q."/>
            <person name="Li G."/>
            <person name="Shao Z."/>
        </authorList>
    </citation>
    <scope>NUCLEOTIDE SEQUENCE [LARGE SCALE GENOMIC DNA]</scope>
    <source>
        <strain evidence="3 4">JCM 10272</strain>
    </source>
</reference>
<protein>
    <submittedName>
        <fullName evidence="3">Glycosyl transferase family 1</fullName>
    </submittedName>
</protein>
<gene>
    <name evidence="3" type="ORF">OCH239_19845</name>
</gene>
<dbReference type="InterPro" id="IPR028098">
    <property type="entry name" value="Glyco_trans_4-like_N"/>
</dbReference>
<feature type="domain" description="Glycosyl transferase family 1" evidence="1">
    <location>
        <begin position="221"/>
        <end position="378"/>
    </location>
</feature>
<dbReference type="Pfam" id="PF00534">
    <property type="entry name" value="Glycos_transf_1"/>
    <property type="match status" value="1"/>
</dbReference>
<name>X7EGQ3_9RHOB</name>
<dbReference type="InterPro" id="IPR001296">
    <property type="entry name" value="Glyco_trans_1"/>
</dbReference>